<reference evidence="1 2" key="1">
    <citation type="journal article" date="2019" name="Commun. Biol.">
        <title>The bagworm genome reveals a unique fibroin gene that provides high tensile strength.</title>
        <authorList>
            <person name="Kono N."/>
            <person name="Nakamura H."/>
            <person name="Ohtoshi R."/>
            <person name="Tomita M."/>
            <person name="Numata K."/>
            <person name="Arakawa K."/>
        </authorList>
    </citation>
    <scope>NUCLEOTIDE SEQUENCE [LARGE SCALE GENOMIC DNA]</scope>
</reference>
<gene>
    <name evidence="1" type="ORF">EVAR_102156_1</name>
</gene>
<evidence type="ECO:0000313" key="2">
    <source>
        <dbReference type="Proteomes" id="UP000299102"/>
    </source>
</evidence>
<dbReference type="Proteomes" id="UP000299102">
    <property type="component" value="Unassembled WGS sequence"/>
</dbReference>
<dbReference type="AlphaFoldDB" id="A0A4C1U042"/>
<organism evidence="1 2">
    <name type="scientific">Eumeta variegata</name>
    <name type="common">Bagworm moth</name>
    <name type="synonym">Eumeta japonica</name>
    <dbReference type="NCBI Taxonomy" id="151549"/>
    <lineage>
        <taxon>Eukaryota</taxon>
        <taxon>Metazoa</taxon>
        <taxon>Ecdysozoa</taxon>
        <taxon>Arthropoda</taxon>
        <taxon>Hexapoda</taxon>
        <taxon>Insecta</taxon>
        <taxon>Pterygota</taxon>
        <taxon>Neoptera</taxon>
        <taxon>Endopterygota</taxon>
        <taxon>Lepidoptera</taxon>
        <taxon>Glossata</taxon>
        <taxon>Ditrysia</taxon>
        <taxon>Tineoidea</taxon>
        <taxon>Psychidae</taxon>
        <taxon>Oiketicinae</taxon>
        <taxon>Eumeta</taxon>
    </lineage>
</organism>
<keyword evidence="2" id="KW-1185">Reference proteome</keyword>
<name>A0A4C1U042_EUMVA</name>
<sequence>MTPARMKERALSLTCSFSVRYSVPAPAGPAARAANGSQVTLRTFSCISLYVSHTAYKTVNIEMLLVFKLAS</sequence>
<dbReference type="EMBL" id="BGZK01000109">
    <property type="protein sequence ID" value="GBP19607.1"/>
    <property type="molecule type" value="Genomic_DNA"/>
</dbReference>
<protein>
    <submittedName>
        <fullName evidence="1">Uncharacterized protein</fullName>
    </submittedName>
</protein>
<proteinExistence type="predicted"/>
<comment type="caution">
    <text evidence="1">The sequence shown here is derived from an EMBL/GenBank/DDBJ whole genome shotgun (WGS) entry which is preliminary data.</text>
</comment>
<accession>A0A4C1U042</accession>
<evidence type="ECO:0000313" key="1">
    <source>
        <dbReference type="EMBL" id="GBP19607.1"/>
    </source>
</evidence>